<evidence type="ECO:0000259" key="4">
    <source>
        <dbReference type="Pfam" id="PF08386"/>
    </source>
</evidence>
<dbReference type="InterPro" id="IPR051601">
    <property type="entry name" value="Serine_prot/Carboxylest_S33"/>
</dbReference>
<evidence type="ECO:0000313" key="5">
    <source>
        <dbReference type="EMBL" id="PAV19636.1"/>
    </source>
</evidence>
<name>A0A286UJ38_9AGAM</name>
<dbReference type="GO" id="GO:0016787">
    <property type="term" value="F:hydrolase activity"/>
    <property type="evidence" value="ECO:0007669"/>
    <property type="project" value="UniProtKB-KW"/>
</dbReference>
<dbReference type="EMBL" id="NBII01000004">
    <property type="protein sequence ID" value="PAV19636.1"/>
    <property type="molecule type" value="Genomic_DNA"/>
</dbReference>
<protein>
    <submittedName>
        <fullName evidence="5">Alpha beta fold hydrolase</fullName>
    </submittedName>
</protein>
<dbReference type="PANTHER" id="PTHR43248:SF25">
    <property type="entry name" value="AB HYDROLASE-1 DOMAIN-CONTAINING PROTEIN-RELATED"/>
    <property type="match status" value="1"/>
</dbReference>
<dbReference type="InterPro" id="IPR013595">
    <property type="entry name" value="Pept_S33_TAP-like_C"/>
</dbReference>
<dbReference type="Pfam" id="PF08386">
    <property type="entry name" value="Abhydrolase_4"/>
    <property type="match status" value="1"/>
</dbReference>
<dbReference type="OrthoDB" id="425534at2759"/>
<comment type="similarity">
    <text evidence="1">Belongs to the peptidase S33 family.</text>
</comment>
<dbReference type="Gene3D" id="3.40.50.1820">
    <property type="entry name" value="alpha/beta hydrolase"/>
    <property type="match status" value="1"/>
</dbReference>
<evidence type="ECO:0000259" key="3">
    <source>
        <dbReference type="Pfam" id="PF00561"/>
    </source>
</evidence>
<comment type="caution">
    <text evidence="5">The sequence shown here is derived from an EMBL/GenBank/DDBJ whole genome shotgun (WGS) entry which is preliminary data.</text>
</comment>
<reference evidence="5 6" key="1">
    <citation type="journal article" date="2017" name="Mol. Ecol.">
        <title>Comparative and population genomic landscape of Phellinus noxius: A hypervariable fungus causing root rot in trees.</title>
        <authorList>
            <person name="Chung C.L."/>
            <person name="Lee T.J."/>
            <person name="Akiba M."/>
            <person name="Lee H.H."/>
            <person name="Kuo T.H."/>
            <person name="Liu D."/>
            <person name="Ke H.M."/>
            <person name="Yokoi T."/>
            <person name="Roa M.B."/>
            <person name="Lu M.J."/>
            <person name="Chang Y.Y."/>
            <person name="Ann P.J."/>
            <person name="Tsai J.N."/>
            <person name="Chen C.Y."/>
            <person name="Tzean S.S."/>
            <person name="Ota Y."/>
            <person name="Hattori T."/>
            <person name="Sahashi N."/>
            <person name="Liou R.F."/>
            <person name="Kikuchi T."/>
            <person name="Tsai I.J."/>
        </authorList>
    </citation>
    <scope>NUCLEOTIDE SEQUENCE [LARGE SCALE GENOMIC DNA]</scope>
    <source>
        <strain evidence="5 6">FFPRI411160</strain>
    </source>
</reference>
<sequence>MEKLPVAVENTNGIQEKSPFMHQRLFGLLALTAFIFFRLHSCLTDQEQITPYKQGSIIWSPCGDNIECGRLEVPLDYSNPSLGNASLALARYLATDKTSRQGTLLTNPGGPGGSGVNYIYRAGKRISEVLEGKFDILGPRGINGTTPRVECFASQTEQDIFSANTHDEILPDARNISDPENRASFVQNLRLADAHNAVLSELCHRRSGDALKHVGTATVVRDLERIFSELEGEDSLINFWGFSYGTVVGSYLANMFPDKVGKVVIDGVVDPDIWANTPAYTWGKIDYTDTERDLQNFYAACAEAGPERCALASQGSDAASIADAIDNLLDKLYDRPVPVWNASRPGPLTASMVQSMTFSFLYRPRDWSKLAENLAAALQGDGVPIVEYHLSKIELNTTVIPRTSAAITAVTCVDTPEFLLDKSSDPILDILDEMTYTQQRTSHHFATLDIDMCHHWKARETERFTGPFNHTLRNEMLVIGNTADPITPLVNARSVNKMMPQSTRLIIQDGSGHCSSAMTSLCTTRALRSYFLEDKLPENGRFCPTDEVLFPSKDNGTLIAQWKKPNNSLRDNYSDEDIRLLENMQALGREIENHVASFKRPGRWI</sequence>
<proteinExistence type="inferred from homology"/>
<dbReference type="AlphaFoldDB" id="A0A286UJ38"/>
<evidence type="ECO:0000256" key="1">
    <source>
        <dbReference type="ARBA" id="ARBA00010088"/>
    </source>
</evidence>
<feature type="domain" description="Peptidase S33 tripeptidyl aminopeptidase-like C-terminal" evidence="4">
    <location>
        <begin position="451"/>
        <end position="543"/>
    </location>
</feature>
<evidence type="ECO:0000256" key="2">
    <source>
        <dbReference type="ARBA" id="ARBA00022801"/>
    </source>
</evidence>
<feature type="domain" description="AB hydrolase-1" evidence="3">
    <location>
        <begin position="212"/>
        <end position="297"/>
    </location>
</feature>
<keyword evidence="6" id="KW-1185">Reference proteome</keyword>
<dbReference type="PANTHER" id="PTHR43248">
    <property type="entry name" value="2-SUCCINYL-6-HYDROXY-2,4-CYCLOHEXADIENE-1-CARBOXYLATE SYNTHASE"/>
    <property type="match status" value="1"/>
</dbReference>
<dbReference type="Pfam" id="PF00561">
    <property type="entry name" value="Abhydrolase_1"/>
    <property type="match status" value="1"/>
</dbReference>
<dbReference type="InParanoid" id="A0A286UJ38"/>
<keyword evidence="2 5" id="KW-0378">Hydrolase</keyword>
<evidence type="ECO:0000313" key="6">
    <source>
        <dbReference type="Proteomes" id="UP000217199"/>
    </source>
</evidence>
<gene>
    <name evidence="5" type="ORF">PNOK_0457000</name>
</gene>
<dbReference type="SUPFAM" id="SSF53474">
    <property type="entry name" value="alpha/beta-Hydrolases"/>
    <property type="match status" value="1"/>
</dbReference>
<dbReference type="Proteomes" id="UP000217199">
    <property type="component" value="Unassembled WGS sequence"/>
</dbReference>
<dbReference type="InterPro" id="IPR029058">
    <property type="entry name" value="AB_hydrolase_fold"/>
</dbReference>
<organism evidence="5 6">
    <name type="scientific">Pyrrhoderma noxium</name>
    <dbReference type="NCBI Taxonomy" id="2282107"/>
    <lineage>
        <taxon>Eukaryota</taxon>
        <taxon>Fungi</taxon>
        <taxon>Dikarya</taxon>
        <taxon>Basidiomycota</taxon>
        <taxon>Agaricomycotina</taxon>
        <taxon>Agaricomycetes</taxon>
        <taxon>Hymenochaetales</taxon>
        <taxon>Hymenochaetaceae</taxon>
        <taxon>Pyrrhoderma</taxon>
    </lineage>
</organism>
<dbReference type="InterPro" id="IPR000073">
    <property type="entry name" value="AB_hydrolase_1"/>
</dbReference>
<accession>A0A286UJ38</accession>
<dbReference type="STRING" id="2282107.A0A286UJ38"/>